<sequence length="242" mass="27027">MGTSKEEVAKQAFVSSGFHDLSDLNYFSRDSSQSLTKNTSENNHIHPGSSSHARRQVTPRLYQNERTEEAKPLGSMIGNDNIGFKLLVKAGWKEGKGLGADEQGRIAPLGPEFRFRQQGLGFDTLDPKSHSIKPSSESKPELNSTSSNGHDSDMRQQKKTSIADIVQDELDSESLHQKVKRHKQIMRQEEDDHKRRLIASYLSRSFSEPYSDNTSSANLPPKHGASRISSLNPLIDDGYVFD</sequence>
<dbReference type="PROSITE" id="PS50174">
    <property type="entry name" value="G_PATCH"/>
    <property type="match status" value="1"/>
</dbReference>
<dbReference type="EMBL" id="HBFM01000750">
    <property type="protein sequence ID" value="CAD8764008.1"/>
    <property type="molecule type" value="Transcribed_RNA"/>
</dbReference>
<evidence type="ECO:0000256" key="1">
    <source>
        <dbReference type="SAM" id="MobiDB-lite"/>
    </source>
</evidence>
<dbReference type="AlphaFoldDB" id="A0A7S0UM18"/>
<feature type="compositionally biased region" description="Polar residues" evidence="1">
    <location>
        <begin position="132"/>
        <end position="149"/>
    </location>
</feature>
<accession>A0A7S0UM18</accession>
<evidence type="ECO:0000313" key="3">
    <source>
        <dbReference type="EMBL" id="CAD8764008.1"/>
    </source>
</evidence>
<proteinExistence type="predicted"/>
<dbReference type="InterPro" id="IPR039146">
    <property type="entry name" value="GPANK1"/>
</dbReference>
<dbReference type="InterPro" id="IPR000467">
    <property type="entry name" value="G_patch_dom"/>
</dbReference>
<dbReference type="PANTHER" id="PTHR20923:SF1">
    <property type="entry name" value="G PATCH DOMAIN AND ANKYRIN REPEAT-CONTAINING PROTEIN 1"/>
    <property type="match status" value="1"/>
</dbReference>
<feature type="compositionally biased region" description="Polar residues" evidence="1">
    <location>
        <begin position="31"/>
        <end position="42"/>
    </location>
</feature>
<organism evidence="3">
    <name type="scientific">Polytomella parva</name>
    <dbReference type="NCBI Taxonomy" id="51329"/>
    <lineage>
        <taxon>Eukaryota</taxon>
        <taxon>Viridiplantae</taxon>
        <taxon>Chlorophyta</taxon>
        <taxon>core chlorophytes</taxon>
        <taxon>Chlorophyceae</taxon>
        <taxon>CS clade</taxon>
        <taxon>Chlamydomonadales</taxon>
        <taxon>Chlamydomonadaceae</taxon>
        <taxon>Polytomella</taxon>
    </lineage>
</organism>
<name>A0A7S0UM18_9CHLO</name>
<dbReference type="Pfam" id="PF01585">
    <property type="entry name" value="G-patch"/>
    <property type="match status" value="1"/>
</dbReference>
<dbReference type="PANTHER" id="PTHR20923">
    <property type="entry name" value="BAT4 PROTEIN-RELATED"/>
    <property type="match status" value="1"/>
</dbReference>
<protein>
    <recommendedName>
        <fullName evidence="2">G-patch domain-containing protein</fullName>
    </recommendedName>
</protein>
<feature type="compositionally biased region" description="Polar residues" evidence="1">
    <location>
        <begin position="202"/>
        <end position="218"/>
    </location>
</feature>
<dbReference type="SMART" id="SM00443">
    <property type="entry name" value="G_patch"/>
    <property type="match status" value="1"/>
</dbReference>
<dbReference type="GO" id="GO:0003676">
    <property type="term" value="F:nucleic acid binding"/>
    <property type="evidence" value="ECO:0007669"/>
    <property type="project" value="InterPro"/>
</dbReference>
<feature type="domain" description="G-patch" evidence="2">
    <location>
        <begin position="79"/>
        <end position="125"/>
    </location>
</feature>
<feature type="region of interest" description="Disordered" evidence="1">
    <location>
        <begin position="31"/>
        <end position="74"/>
    </location>
</feature>
<feature type="region of interest" description="Disordered" evidence="1">
    <location>
        <begin position="121"/>
        <end position="242"/>
    </location>
</feature>
<gene>
    <name evidence="3" type="ORF">PPAR00522_LOCUS392</name>
</gene>
<reference evidence="3" key="1">
    <citation type="submission" date="2021-01" db="EMBL/GenBank/DDBJ databases">
        <authorList>
            <person name="Corre E."/>
            <person name="Pelletier E."/>
            <person name="Niang G."/>
            <person name="Scheremetjew M."/>
            <person name="Finn R."/>
            <person name="Kale V."/>
            <person name="Holt S."/>
            <person name="Cochrane G."/>
            <person name="Meng A."/>
            <person name="Brown T."/>
            <person name="Cohen L."/>
        </authorList>
    </citation>
    <scope>NUCLEOTIDE SEQUENCE</scope>
    <source>
        <strain evidence="3">SAG 63-3</strain>
    </source>
</reference>
<evidence type="ECO:0000259" key="2">
    <source>
        <dbReference type="PROSITE" id="PS50174"/>
    </source>
</evidence>